<organism evidence="1">
    <name type="scientific">uncultured organism MedDCM-OCT-S04-C16</name>
    <dbReference type="NCBI Taxonomy" id="743610"/>
    <lineage>
        <taxon>unclassified sequences</taxon>
        <taxon>environmental samples</taxon>
    </lineage>
</organism>
<sequence>MRFDNSIKEDFLRLANNNEQAWSFVELFANWSHQIDDLIDQDKTISDEEVVEMQLAWMTALSTNPFYLANQSFLMPLLILSSNTWLDANRWEKSEDPVQRCHSDVLKSQYHEVIFACVYLCGGWKALREFTALHREYQKDNYGNVRT</sequence>
<protein>
    <submittedName>
        <fullName evidence="1">Uncharacterized protein</fullName>
    </submittedName>
</protein>
<evidence type="ECO:0000313" key="1">
    <source>
        <dbReference type="EMBL" id="ADD96022.1"/>
    </source>
</evidence>
<accession>D6PJX1</accession>
<dbReference type="EMBL" id="GU943115">
    <property type="protein sequence ID" value="ADD96022.1"/>
    <property type="molecule type" value="Genomic_DNA"/>
</dbReference>
<name>D6PJX1_9ZZZZ</name>
<proteinExistence type="predicted"/>
<reference evidence="1" key="1">
    <citation type="journal article" date="2010" name="ISME J.">
        <title>Metagenome of the Mediterranean deep chlorophyll maximum studied by direct and fosmid library 454 pyrosequencing.</title>
        <authorList>
            <person name="Ghai R."/>
            <person name="Martin-Cuadrado A.B."/>
            <person name="Molto A.G."/>
            <person name="Heredia I.G."/>
            <person name="Cabrera R."/>
            <person name="Martin J."/>
            <person name="Verdu M."/>
            <person name="Deschamps P."/>
            <person name="Moreira D."/>
            <person name="Lopez-Garcia P."/>
            <person name="Mira A."/>
            <person name="Rodriguez-Valera F."/>
        </authorList>
    </citation>
    <scope>NUCLEOTIDE SEQUENCE</scope>
</reference>
<dbReference type="AlphaFoldDB" id="D6PJX1"/>